<dbReference type="PANTHER" id="PTHR30193:SF37">
    <property type="entry name" value="INNER MEMBRANE ABC TRANSPORTER PERMEASE PROTEIN YCJO"/>
    <property type="match status" value="1"/>
</dbReference>
<feature type="domain" description="ABC transmembrane type-1" evidence="8">
    <location>
        <begin position="28"/>
        <end position="128"/>
    </location>
</feature>
<dbReference type="PANTHER" id="PTHR30193">
    <property type="entry name" value="ABC TRANSPORTER PERMEASE PROTEIN"/>
    <property type="match status" value="1"/>
</dbReference>
<sequence length="128" mass="13634">MRRNVLWGLVFTSPAIIGLLWFTGYPVLGNTLCIVLWSVPLGIVVALGLALLLNLGVGGRSVHRTVFHLPTIVPAVASGVLWMYIFDPQYGLLNDALAKIGVTGPGRLSEPAWAKPALIVMSAWGSAT</sequence>
<keyword evidence="2" id="KW-0813">Transport</keyword>
<comment type="caution">
    <text evidence="9">The sequence shown here is derived from an EMBL/GenBank/DDBJ whole genome shotgun (WGS) entry which is preliminary data.</text>
</comment>
<evidence type="ECO:0000256" key="7">
    <source>
        <dbReference type="SAM" id="Phobius"/>
    </source>
</evidence>
<evidence type="ECO:0000256" key="4">
    <source>
        <dbReference type="ARBA" id="ARBA00022692"/>
    </source>
</evidence>
<dbReference type="PROSITE" id="PS50928">
    <property type="entry name" value="ABC_TM1"/>
    <property type="match status" value="1"/>
</dbReference>
<feature type="transmembrane region" description="Helical" evidence="7">
    <location>
        <begin position="65"/>
        <end position="85"/>
    </location>
</feature>
<comment type="subcellular location">
    <subcellularLocation>
        <location evidence="1">Cell membrane</location>
        <topology evidence="1">Multi-pass membrane protein</topology>
    </subcellularLocation>
</comment>
<proteinExistence type="predicted"/>
<reference evidence="9 10" key="1">
    <citation type="journal article" date="2019" name="Int. J. Syst. Evol. Microbiol.">
        <title>The Global Catalogue of Microorganisms (GCM) 10K type strain sequencing project: providing services to taxonomists for standard genome sequencing and annotation.</title>
        <authorList>
            <consortium name="The Broad Institute Genomics Platform"/>
            <consortium name="The Broad Institute Genome Sequencing Center for Infectious Disease"/>
            <person name="Wu L."/>
            <person name="Ma J."/>
        </authorList>
    </citation>
    <scope>NUCLEOTIDE SEQUENCE [LARGE SCALE GENOMIC DNA]</scope>
    <source>
        <strain evidence="9 10">JCM 13929</strain>
    </source>
</reference>
<feature type="transmembrane region" description="Helical" evidence="7">
    <location>
        <begin position="34"/>
        <end position="53"/>
    </location>
</feature>
<dbReference type="Proteomes" id="UP001500064">
    <property type="component" value="Unassembled WGS sequence"/>
</dbReference>
<dbReference type="Gene3D" id="1.10.3720.10">
    <property type="entry name" value="MetI-like"/>
    <property type="match status" value="1"/>
</dbReference>
<keyword evidence="10" id="KW-1185">Reference proteome</keyword>
<feature type="transmembrane region" description="Helical" evidence="7">
    <location>
        <begin position="7"/>
        <end position="28"/>
    </location>
</feature>
<dbReference type="InterPro" id="IPR000515">
    <property type="entry name" value="MetI-like"/>
</dbReference>
<keyword evidence="4 7" id="KW-0812">Transmembrane</keyword>
<evidence type="ECO:0000256" key="1">
    <source>
        <dbReference type="ARBA" id="ARBA00004651"/>
    </source>
</evidence>
<gene>
    <name evidence="9" type="ORF">GCM10009733_056020</name>
</gene>
<dbReference type="RefSeq" id="WP_346109465.1">
    <property type="nucleotide sequence ID" value="NZ_BAAAMU010000045.1"/>
</dbReference>
<organism evidence="9 10">
    <name type="scientific">Nonomuraea maheshkhaliensis</name>
    <dbReference type="NCBI Taxonomy" id="419590"/>
    <lineage>
        <taxon>Bacteria</taxon>
        <taxon>Bacillati</taxon>
        <taxon>Actinomycetota</taxon>
        <taxon>Actinomycetes</taxon>
        <taxon>Streptosporangiales</taxon>
        <taxon>Streptosporangiaceae</taxon>
        <taxon>Nonomuraea</taxon>
    </lineage>
</organism>
<dbReference type="InterPro" id="IPR051393">
    <property type="entry name" value="ABC_transporter_permease"/>
</dbReference>
<dbReference type="InterPro" id="IPR035906">
    <property type="entry name" value="MetI-like_sf"/>
</dbReference>
<protein>
    <recommendedName>
        <fullName evidence="8">ABC transmembrane type-1 domain-containing protein</fullName>
    </recommendedName>
</protein>
<keyword evidence="3" id="KW-1003">Cell membrane</keyword>
<evidence type="ECO:0000256" key="2">
    <source>
        <dbReference type="ARBA" id="ARBA00022448"/>
    </source>
</evidence>
<keyword evidence="6 7" id="KW-0472">Membrane</keyword>
<evidence type="ECO:0000256" key="3">
    <source>
        <dbReference type="ARBA" id="ARBA00022475"/>
    </source>
</evidence>
<evidence type="ECO:0000313" key="9">
    <source>
        <dbReference type="EMBL" id="GAA1651712.1"/>
    </source>
</evidence>
<dbReference type="EMBL" id="BAAAMU010000045">
    <property type="protein sequence ID" value="GAA1651712.1"/>
    <property type="molecule type" value="Genomic_DNA"/>
</dbReference>
<evidence type="ECO:0000256" key="6">
    <source>
        <dbReference type="ARBA" id="ARBA00023136"/>
    </source>
</evidence>
<dbReference type="SUPFAM" id="SSF161098">
    <property type="entry name" value="MetI-like"/>
    <property type="match status" value="1"/>
</dbReference>
<evidence type="ECO:0000256" key="5">
    <source>
        <dbReference type="ARBA" id="ARBA00022989"/>
    </source>
</evidence>
<keyword evidence="5 7" id="KW-1133">Transmembrane helix</keyword>
<accession>A0ABN2FL87</accession>
<evidence type="ECO:0000259" key="8">
    <source>
        <dbReference type="PROSITE" id="PS50928"/>
    </source>
</evidence>
<name>A0ABN2FL87_9ACTN</name>
<evidence type="ECO:0000313" key="10">
    <source>
        <dbReference type="Proteomes" id="UP001500064"/>
    </source>
</evidence>